<dbReference type="PANTHER" id="PTHR30537">
    <property type="entry name" value="HTH-TYPE TRANSCRIPTIONAL REGULATOR"/>
    <property type="match status" value="1"/>
</dbReference>
<dbReference type="InterPro" id="IPR005119">
    <property type="entry name" value="LysR_subst-bd"/>
</dbReference>
<proteinExistence type="inferred from homology"/>
<comment type="similarity">
    <text evidence="1">Belongs to the LysR transcriptional regulatory family.</text>
</comment>
<dbReference type="Gene3D" id="1.10.10.10">
    <property type="entry name" value="Winged helix-like DNA-binding domain superfamily/Winged helix DNA-binding domain"/>
    <property type="match status" value="1"/>
</dbReference>
<dbReference type="GO" id="GO:0003700">
    <property type="term" value="F:DNA-binding transcription factor activity"/>
    <property type="evidence" value="ECO:0007669"/>
    <property type="project" value="InterPro"/>
</dbReference>
<dbReference type="OrthoDB" id="9787460at2"/>
<dbReference type="InterPro" id="IPR000847">
    <property type="entry name" value="LysR_HTH_N"/>
</dbReference>
<protein>
    <submittedName>
        <fullName evidence="6">Transcriptional regulator</fullName>
    </submittedName>
</protein>
<dbReference type="STRING" id="1292034.OR37_01119"/>
<evidence type="ECO:0000256" key="1">
    <source>
        <dbReference type="ARBA" id="ARBA00009437"/>
    </source>
</evidence>
<dbReference type="SUPFAM" id="SSF46785">
    <property type="entry name" value="Winged helix' DNA-binding domain"/>
    <property type="match status" value="1"/>
</dbReference>
<keyword evidence="7" id="KW-1185">Reference proteome</keyword>
<dbReference type="PATRIC" id="fig|1292034.3.peg.1108"/>
<keyword evidence="4" id="KW-0804">Transcription</keyword>
<dbReference type="EMBL" id="APMP01000004">
    <property type="protein sequence ID" value="ENZ82925.1"/>
    <property type="molecule type" value="Genomic_DNA"/>
</dbReference>
<evidence type="ECO:0000256" key="4">
    <source>
        <dbReference type="ARBA" id="ARBA00023163"/>
    </source>
</evidence>
<accession>R0D3B3</accession>
<comment type="caution">
    <text evidence="6">The sequence shown here is derived from an EMBL/GenBank/DDBJ whole genome shotgun (WGS) entry which is preliminary data.</text>
</comment>
<reference evidence="6 7" key="1">
    <citation type="journal article" date="2013" name="Genome Announc.">
        <title>Draft Genome Sequence for Caulobacter sp. Strain OR37, a Bacterium Tolerant to Heavy Metals.</title>
        <authorList>
            <person name="Utturkar S.M."/>
            <person name="Bollmann A."/>
            <person name="Brzoska R.M."/>
            <person name="Klingeman D.M."/>
            <person name="Epstein S.E."/>
            <person name="Palumbo A.V."/>
            <person name="Brown S.D."/>
        </authorList>
    </citation>
    <scope>NUCLEOTIDE SEQUENCE [LARGE SCALE GENOMIC DNA]</scope>
    <source>
        <strain evidence="6 7">OR37</strain>
    </source>
</reference>
<dbReference type="eggNOG" id="COG0583">
    <property type="taxonomic scope" value="Bacteria"/>
</dbReference>
<organism evidence="6 7">
    <name type="scientific">Caulobacter vibrioides OR37</name>
    <dbReference type="NCBI Taxonomy" id="1292034"/>
    <lineage>
        <taxon>Bacteria</taxon>
        <taxon>Pseudomonadati</taxon>
        <taxon>Pseudomonadota</taxon>
        <taxon>Alphaproteobacteria</taxon>
        <taxon>Caulobacterales</taxon>
        <taxon>Caulobacteraceae</taxon>
        <taxon>Caulobacter</taxon>
    </lineage>
</organism>
<dbReference type="InterPro" id="IPR036390">
    <property type="entry name" value="WH_DNA-bd_sf"/>
</dbReference>
<gene>
    <name evidence="6" type="ORF">OR37_01119</name>
</gene>
<dbReference type="Gene3D" id="3.40.190.290">
    <property type="match status" value="1"/>
</dbReference>
<evidence type="ECO:0000313" key="6">
    <source>
        <dbReference type="EMBL" id="ENZ82925.1"/>
    </source>
</evidence>
<dbReference type="RefSeq" id="WP_004616771.1">
    <property type="nucleotide sequence ID" value="NZ_APMP01000004.1"/>
</dbReference>
<dbReference type="PROSITE" id="PS50931">
    <property type="entry name" value="HTH_LYSR"/>
    <property type="match status" value="1"/>
</dbReference>
<dbReference type="InterPro" id="IPR058163">
    <property type="entry name" value="LysR-type_TF_proteobact-type"/>
</dbReference>
<dbReference type="Proteomes" id="UP000013063">
    <property type="component" value="Unassembled WGS sequence"/>
</dbReference>
<dbReference type="GO" id="GO:0006351">
    <property type="term" value="P:DNA-templated transcription"/>
    <property type="evidence" value="ECO:0007669"/>
    <property type="project" value="TreeGrafter"/>
</dbReference>
<dbReference type="InterPro" id="IPR036388">
    <property type="entry name" value="WH-like_DNA-bd_sf"/>
</dbReference>
<keyword evidence="3" id="KW-0238">DNA-binding</keyword>
<keyword evidence="2" id="KW-0805">Transcription regulation</keyword>
<evidence type="ECO:0000256" key="3">
    <source>
        <dbReference type="ARBA" id="ARBA00023125"/>
    </source>
</evidence>
<evidence type="ECO:0000313" key="7">
    <source>
        <dbReference type="Proteomes" id="UP000013063"/>
    </source>
</evidence>
<dbReference type="Pfam" id="PF03466">
    <property type="entry name" value="LysR_substrate"/>
    <property type="match status" value="1"/>
</dbReference>
<dbReference type="Pfam" id="PF00126">
    <property type="entry name" value="HTH_1"/>
    <property type="match status" value="1"/>
</dbReference>
<dbReference type="SUPFAM" id="SSF53850">
    <property type="entry name" value="Periplasmic binding protein-like II"/>
    <property type="match status" value="1"/>
</dbReference>
<evidence type="ECO:0000256" key="2">
    <source>
        <dbReference type="ARBA" id="ARBA00023015"/>
    </source>
</evidence>
<evidence type="ECO:0000259" key="5">
    <source>
        <dbReference type="PROSITE" id="PS50931"/>
    </source>
</evidence>
<dbReference type="AlphaFoldDB" id="R0D3B3"/>
<dbReference type="PANTHER" id="PTHR30537:SF3">
    <property type="entry name" value="TRANSCRIPTIONAL REGULATORY PROTEIN"/>
    <property type="match status" value="1"/>
</dbReference>
<sequence length="297" mass="31857">MFDWDDARVFLEAARTGSLNRAALRLGIDPATVGRRVSRLESALKATLLARSATGLELTSAGQSFLRAVTQAETAMGAAAEVGQDQPVGTVRISAAEGFGSVILAPALVDLAAEAPTIRVELAANSGFLSPSRREVDLAVTLSAPNAARLDVEPLTDYDLALYAADDYLAAHGAPRTVDELHGHRIVGYVDDLLYAQELRYLDEIAPGLKPHLASSSIRAQREIIAAGGGVGVLPCFLADGLRRVLPGEVRLRRRFWLSAHHEVSGAKRVRLVRQWLKTLCARETGRLRAPADQAGR</sequence>
<name>R0D3B3_CAUVI</name>
<feature type="domain" description="HTH lysR-type" evidence="5">
    <location>
        <begin position="2"/>
        <end position="59"/>
    </location>
</feature>
<dbReference type="GO" id="GO:0043565">
    <property type="term" value="F:sequence-specific DNA binding"/>
    <property type="evidence" value="ECO:0007669"/>
    <property type="project" value="TreeGrafter"/>
</dbReference>